<feature type="transmembrane region" description="Helical" evidence="1">
    <location>
        <begin position="48"/>
        <end position="65"/>
    </location>
</feature>
<comment type="caution">
    <text evidence="2">The sequence shown here is derived from an EMBL/GenBank/DDBJ whole genome shotgun (WGS) entry which is preliminary data.</text>
</comment>
<keyword evidence="3" id="KW-1185">Reference proteome</keyword>
<accession>A0ABS3UW50</accession>
<dbReference type="EMBL" id="JAGFNS010000031">
    <property type="protein sequence ID" value="MBO3742817.1"/>
    <property type="molecule type" value="Genomic_DNA"/>
</dbReference>
<feature type="transmembrane region" description="Helical" evidence="1">
    <location>
        <begin position="21"/>
        <end position="42"/>
    </location>
</feature>
<sequence length="165" mass="17916">MHLEIVRNEPLPALRRGPLRSIPLAAPLVVAGAAGTGLGLWLGAPGPVTVAAAVLAVTSLSAIGIEIRTRPHQVRPGRLPLPETWTVTDDGFEVRTAESRKTWNWSLVRSVATHPDRYRLTLDVSAPVDLPRPEFPASDAVLDHFLRQRALLPPLTGGLSPWSRR</sequence>
<evidence type="ECO:0000313" key="3">
    <source>
        <dbReference type="Proteomes" id="UP000679690"/>
    </source>
</evidence>
<organism evidence="2 3">
    <name type="scientific">Actinoplanes flavus</name>
    <dbReference type="NCBI Taxonomy" id="2820290"/>
    <lineage>
        <taxon>Bacteria</taxon>
        <taxon>Bacillati</taxon>
        <taxon>Actinomycetota</taxon>
        <taxon>Actinomycetes</taxon>
        <taxon>Micromonosporales</taxon>
        <taxon>Micromonosporaceae</taxon>
        <taxon>Actinoplanes</taxon>
    </lineage>
</organism>
<evidence type="ECO:0000313" key="2">
    <source>
        <dbReference type="EMBL" id="MBO3742817.1"/>
    </source>
</evidence>
<dbReference type="Proteomes" id="UP000679690">
    <property type="component" value="Unassembled WGS sequence"/>
</dbReference>
<evidence type="ECO:0000256" key="1">
    <source>
        <dbReference type="SAM" id="Phobius"/>
    </source>
</evidence>
<gene>
    <name evidence="2" type="ORF">J5X75_35440</name>
</gene>
<dbReference type="RefSeq" id="WP_208472007.1">
    <property type="nucleotide sequence ID" value="NZ_JAGFNS010000031.1"/>
</dbReference>
<keyword evidence="1" id="KW-1133">Transmembrane helix</keyword>
<reference evidence="2 3" key="1">
    <citation type="submission" date="2021-03" db="EMBL/GenBank/DDBJ databases">
        <title>Actinoplanes flavus sp. nov., a novel actinomycete isolated from Coconut Palm rhizosphere soil.</title>
        <authorList>
            <person name="Luo X."/>
        </authorList>
    </citation>
    <scope>NUCLEOTIDE SEQUENCE [LARGE SCALE GENOMIC DNA]</scope>
    <source>
        <strain evidence="2 3">NEAU-H7</strain>
    </source>
</reference>
<name>A0ABS3UW50_9ACTN</name>
<protein>
    <recommendedName>
        <fullName evidence="4">YcxB-like protein</fullName>
    </recommendedName>
</protein>
<keyword evidence="1" id="KW-0472">Membrane</keyword>
<keyword evidence="1" id="KW-0812">Transmembrane</keyword>
<proteinExistence type="predicted"/>
<evidence type="ECO:0008006" key="4">
    <source>
        <dbReference type="Google" id="ProtNLM"/>
    </source>
</evidence>